<dbReference type="PANTHER" id="PTHR45138:SF9">
    <property type="entry name" value="DIGUANYLATE CYCLASE DGCM-RELATED"/>
    <property type="match status" value="1"/>
</dbReference>
<feature type="region of interest" description="Disordered" evidence="3">
    <location>
        <begin position="549"/>
        <end position="568"/>
    </location>
</feature>
<dbReference type="InterPro" id="IPR000160">
    <property type="entry name" value="GGDEF_dom"/>
</dbReference>
<feature type="transmembrane region" description="Helical" evidence="4">
    <location>
        <begin position="305"/>
        <end position="325"/>
    </location>
</feature>
<feature type="transmembrane region" description="Helical" evidence="4">
    <location>
        <begin position="209"/>
        <end position="232"/>
    </location>
</feature>
<evidence type="ECO:0000256" key="2">
    <source>
        <dbReference type="ARBA" id="ARBA00034247"/>
    </source>
</evidence>
<dbReference type="SMART" id="SM00267">
    <property type="entry name" value="GGDEF"/>
    <property type="match status" value="1"/>
</dbReference>
<feature type="transmembrane region" description="Helical" evidence="4">
    <location>
        <begin position="244"/>
        <end position="264"/>
    </location>
</feature>
<dbReference type="NCBIfam" id="TIGR00254">
    <property type="entry name" value="GGDEF"/>
    <property type="match status" value="1"/>
</dbReference>
<keyword evidence="4" id="KW-0812">Transmembrane</keyword>
<evidence type="ECO:0000313" key="8">
    <source>
        <dbReference type="Proteomes" id="UP001055580"/>
    </source>
</evidence>
<dbReference type="RefSeq" id="WP_250752876.1">
    <property type="nucleotide sequence ID" value="NZ_CP098401.1"/>
</dbReference>
<dbReference type="Pfam" id="PF00990">
    <property type="entry name" value="GGDEF"/>
    <property type="match status" value="1"/>
</dbReference>
<keyword evidence="4" id="KW-1133">Transmembrane helix</keyword>
<dbReference type="CDD" id="cd01949">
    <property type="entry name" value="GGDEF"/>
    <property type="match status" value="1"/>
</dbReference>
<feature type="transmembrane region" description="Helical" evidence="4">
    <location>
        <begin position="276"/>
        <end position="299"/>
    </location>
</feature>
<dbReference type="Proteomes" id="UP001055580">
    <property type="component" value="Chromosome"/>
</dbReference>
<protein>
    <recommendedName>
        <fullName evidence="1">diguanylate cyclase</fullName>
        <ecNumber evidence="1">2.7.7.65</ecNumber>
    </recommendedName>
</protein>
<evidence type="ECO:0000256" key="1">
    <source>
        <dbReference type="ARBA" id="ARBA00012528"/>
    </source>
</evidence>
<feature type="transmembrane region" description="Helical" evidence="4">
    <location>
        <begin position="368"/>
        <end position="386"/>
    </location>
</feature>
<feature type="compositionally biased region" description="Pro residues" evidence="3">
    <location>
        <begin position="559"/>
        <end position="568"/>
    </location>
</feature>
<accession>A0ABY4TX22</accession>
<dbReference type="EMBL" id="CP098401">
    <property type="protein sequence ID" value="URW76062.1"/>
    <property type="molecule type" value="Genomic_DNA"/>
</dbReference>
<dbReference type="Gene3D" id="3.30.70.270">
    <property type="match status" value="1"/>
</dbReference>
<dbReference type="EC" id="2.7.7.65" evidence="1"/>
<dbReference type="PROSITE" id="PS50887">
    <property type="entry name" value="GGDEF"/>
    <property type="match status" value="1"/>
</dbReference>
<evidence type="ECO:0000256" key="3">
    <source>
        <dbReference type="SAM" id="MobiDB-lite"/>
    </source>
</evidence>
<keyword evidence="5" id="KW-0732">Signal</keyword>
<feature type="chain" id="PRO_5046329133" description="diguanylate cyclase" evidence="5">
    <location>
        <begin position="28"/>
        <end position="568"/>
    </location>
</feature>
<evidence type="ECO:0000256" key="4">
    <source>
        <dbReference type="SAM" id="Phobius"/>
    </source>
</evidence>
<feature type="signal peptide" evidence="5">
    <location>
        <begin position="1"/>
        <end position="27"/>
    </location>
</feature>
<evidence type="ECO:0000313" key="7">
    <source>
        <dbReference type="EMBL" id="URW76062.1"/>
    </source>
</evidence>
<proteinExistence type="predicted"/>
<sequence length="568" mass="61037">MSGDVLVRTLLALIGVATAMLAQPAAAQAGLAGTPLATCIARVLPGDTPATVLRAPGRFDCTTPQTDFGPGDYWVLSAPIATSTSKRHIRVRIGSLWQERLTLHTVYADGAVATTATDSTTVSRHVQLGAIVEFAPPWRAAPVTRLLWRVDGSANTRGIIFGQRIADAQESAHANTTMAAIYSAFAGLAIAFLIYNLSLWGALRHRFQLTYCAMVLALLAYAASSSGALAWAFPGIDNNDRMRINYATLGLGASMAIVFARAFFEPRVFSGWLGRTTWVAAVLLGISGFCFAALSHINMPVADRIASIIFLFGLTVTIPILWNAWTRGSSYLWLFSLGWAAPVLFAGARILSALGLYQSNFWLDNSTVFSLAFEALVSSIAIAYRVQMLSRERDEALASETAARLLADADPLTGLLNRRAFLAQSIGRRGIQTLHVIDIDHFKAVNETLGHDGGDEVLRVFARTLRQAIPTGAVVARIGGEEFAIVLDADIALEADRILAALRAARMPFDLTVTSSIGSCSGSLDTELDWKRLYRSADRALFEAKTAGRDRARRAAPLTPDPPIASAA</sequence>
<name>A0ABY4TX22_9SPHN</name>
<keyword evidence="4" id="KW-0472">Membrane</keyword>
<feature type="transmembrane region" description="Helical" evidence="4">
    <location>
        <begin position="179"/>
        <end position="197"/>
    </location>
</feature>
<gene>
    <name evidence="7" type="ORF">M9980_02180</name>
</gene>
<dbReference type="InterPro" id="IPR050469">
    <property type="entry name" value="Diguanylate_Cyclase"/>
</dbReference>
<feature type="domain" description="GGDEF" evidence="6">
    <location>
        <begin position="430"/>
        <end position="557"/>
    </location>
</feature>
<dbReference type="InterPro" id="IPR011623">
    <property type="entry name" value="7TMR_DISM_rcpt_extracell_dom1"/>
</dbReference>
<evidence type="ECO:0000259" key="6">
    <source>
        <dbReference type="PROSITE" id="PS50887"/>
    </source>
</evidence>
<dbReference type="PANTHER" id="PTHR45138">
    <property type="entry name" value="REGULATORY COMPONENTS OF SENSORY TRANSDUCTION SYSTEM"/>
    <property type="match status" value="1"/>
</dbReference>
<dbReference type="InterPro" id="IPR043128">
    <property type="entry name" value="Rev_trsase/Diguanyl_cyclase"/>
</dbReference>
<comment type="catalytic activity">
    <reaction evidence="2">
        <text>2 GTP = 3',3'-c-di-GMP + 2 diphosphate</text>
        <dbReference type="Rhea" id="RHEA:24898"/>
        <dbReference type="ChEBI" id="CHEBI:33019"/>
        <dbReference type="ChEBI" id="CHEBI:37565"/>
        <dbReference type="ChEBI" id="CHEBI:58805"/>
        <dbReference type="EC" id="2.7.7.65"/>
    </reaction>
</comment>
<organism evidence="7 8">
    <name type="scientific">Sphingomonas donggukensis</name>
    <dbReference type="NCBI Taxonomy" id="2949093"/>
    <lineage>
        <taxon>Bacteria</taxon>
        <taxon>Pseudomonadati</taxon>
        <taxon>Pseudomonadota</taxon>
        <taxon>Alphaproteobacteria</taxon>
        <taxon>Sphingomonadales</taxon>
        <taxon>Sphingomonadaceae</taxon>
        <taxon>Sphingomonas</taxon>
    </lineage>
</organism>
<dbReference type="Pfam" id="PF07695">
    <property type="entry name" value="7TMR-DISM_7TM"/>
    <property type="match status" value="1"/>
</dbReference>
<evidence type="ECO:0000256" key="5">
    <source>
        <dbReference type="SAM" id="SignalP"/>
    </source>
</evidence>
<dbReference type="InterPro" id="IPR029787">
    <property type="entry name" value="Nucleotide_cyclase"/>
</dbReference>
<reference evidence="7" key="1">
    <citation type="submission" date="2022-05" db="EMBL/GenBank/DDBJ databases">
        <title>Sphingomonas sp. strain RMG20 Genome sequencing and assembly.</title>
        <authorList>
            <person name="Kim I."/>
        </authorList>
    </citation>
    <scope>NUCLEOTIDE SEQUENCE</scope>
    <source>
        <strain evidence="7">RMG20</strain>
    </source>
</reference>
<dbReference type="SUPFAM" id="SSF55073">
    <property type="entry name" value="Nucleotide cyclase"/>
    <property type="match status" value="1"/>
</dbReference>
<feature type="transmembrane region" description="Helical" evidence="4">
    <location>
        <begin position="332"/>
        <end position="356"/>
    </location>
</feature>
<keyword evidence="8" id="KW-1185">Reference proteome</keyword>